<sequence length="312" mass="36800">MVVFSDKEKVKMPKGNFRMIRIPVDERHYDESQQEGEKLFNHRIDQEYRNFGIYEEISKNVLIDIHNDDNNPNFQKIFDWLRSQNYFFGIAEFEVMPASFAVFEALGIKKTFDVMNTSLYTRFVQFYFNGHNKKEEENFYKFVPENDSAKPGDWNPENGILKNEVRFNENVGKHKEANIELLDEFKESFKFYEKFGYKPSKFEDLYKRIKFHFINQHPLGRFQYFPNFDNVMYIGGIVVEEQGILTKEKIEIEDAMYAGVPLLCIPKFADIKGKRYLEKATEKRNEILSVGPFKNMFLNTIIGIAGGNRGGH</sequence>
<evidence type="ECO:0000313" key="2">
    <source>
        <dbReference type="WBParaSite" id="scaffold6009_cov199.g10302"/>
    </source>
</evidence>
<dbReference type="SUPFAM" id="SSF53756">
    <property type="entry name" value="UDP-Glycosyltransferase/glycogen phosphorylase"/>
    <property type="match status" value="1"/>
</dbReference>
<name>A0A915MX46_MELJA</name>
<reference evidence="2" key="1">
    <citation type="submission" date="2022-11" db="UniProtKB">
        <authorList>
            <consortium name="WormBaseParasite"/>
        </authorList>
    </citation>
    <scope>IDENTIFICATION</scope>
</reference>
<keyword evidence="1" id="KW-1185">Reference proteome</keyword>
<protein>
    <submittedName>
        <fullName evidence="2">Glucuronosyltransferase</fullName>
    </submittedName>
</protein>
<evidence type="ECO:0000313" key="1">
    <source>
        <dbReference type="Proteomes" id="UP000887561"/>
    </source>
</evidence>
<dbReference type="Proteomes" id="UP000887561">
    <property type="component" value="Unplaced"/>
</dbReference>
<organism evidence="1 2">
    <name type="scientific">Meloidogyne javanica</name>
    <name type="common">Root-knot nematode worm</name>
    <dbReference type="NCBI Taxonomy" id="6303"/>
    <lineage>
        <taxon>Eukaryota</taxon>
        <taxon>Metazoa</taxon>
        <taxon>Ecdysozoa</taxon>
        <taxon>Nematoda</taxon>
        <taxon>Chromadorea</taxon>
        <taxon>Rhabditida</taxon>
        <taxon>Tylenchina</taxon>
        <taxon>Tylenchomorpha</taxon>
        <taxon>Tylenchoidea</taxon>
        <taxon>Meloidogynidae</taxon>
        <taxon>Meloidogyninae</taxon>
        <taxon>Meloidogyne</taxon>
        <taxon>Meloidogyne incognita group</taxon>
    </lineage>
</organism>
<accession>A0A915MX46</accession>
<proteinExistence type="predicted"/>
<dbReference type="WBParaSite" id="scaffold6009_cov199.g10302">
    <property type="protein sequence ID" value="scaffold6009_cov199.g10302"/>
    <property type="gene ID" value="scaffold6009_cov199.g10302"/>
</dbReference>
<dbReference type="AlphaFoldDB" id="A0A915MX46"/>